<keyword evidence="6" id="KW-1185">Reference proteome</keyword>
<evidence type="ECO:0000256" key="1">
    <source>
        <dbReference type="ARBA" id="ARBA00022737"/>
    </source>
</evidence>
<evidence type="ECO:0000259" key="3">
    <source>
        <dbReference type="PROSITE" id="PS50141"/>
    </source>
</evidence>
<feature type="domain" description="A to I editase" evidence="3">
    <location>
        <begin position="300"/>
        <end position="461"/>
    </location>
</feature>
<feature type="domain" description="Fibronectin type-III" evidence="4">
    <location>
        <begin position="2620"/>
        <end position="2719"/>
    </location>
</feature>
<feature type="domain" description="Fibronectin type-III" evidence="4">
    <location>
        <begin position="1470"/>
        <end position="1564"/>
    </location>
</feature>
<keyword evidence="2" id="KW-1133">Transmembrane helix</keyword>
<protein>
    <submittedName>
        <fullName evidence="5">Uncharacterized protein</fullName>
    </submittedName>
</protein>
<feature type="domain" description="Fibronectin type-III" evidence="4">
    <location>
        <begin position="1855"/>
        <end position="1950"/>
    </location>
</feature>
<dbReference type="CDD" id="cd00063">
    <property type="entry name" value="FN3"/>
    <property type="match status" value="6"/>
</dbReference>
<dbReference type="PROSITE" id="PS51257">
    <property type="entry name" value="PROKAR_LIPOPROTEIN"/>
    <property type="match status" value="1"/>
</dbReference>
<dbReference type="InterPro" id="IPR002466">
    <property type="entry name" value="A_deamin"/>
</dbReference>
<evidence type="ECO:0000256" key="2">
    <source>
        <dbReference type="SAM" id="Phobius"/>
    </source>
</evidence>
<dbReference type="SMART" id="SM00060">
    <property type="entry name" value="FN3"/>
    <property type="match status" value="30"/>
</dbReference>
<evidence type="ECO:0000313" key="5">
    <source>
        <dbReference type="EMBL" id="APJ04522.1"/>
    </source>
</evidence>
<feature type="domain" description="Fibronectin type-III" evidence="4">
    <location>
        <begin position="421"/>
        <end position="518"/>
    </location>
</feature>
<dbReference type="GO" id="GO:0006396">
    <property type="term" value="P:RNA processing"/>
    <property type="evidence" value="ECO:0007669"/>
    <property type="project" value="InterPro"/>
</dbReference>
<dbReference type="PANTHER" id="PTHR13817">
    <property type="entry name" value="TITIN"/>
    <property type="match status" value="1"/>
</dbReference>
<dbReference type="Gene3D" id="2.60.40.10">
    <property type="entry name" value="Immunoglobulins"/>
    <property type="match status" value="28"/>
</dbReference>
<dbReference type="PROSITE" id="PS50141">
    <property type="entry name" value="A_DEAMIN_EDITASE"/>
    <property type="match status" value="1"/>
</dbReference>
<feature type="domain" description="Fibronectin type-III" evidence="4">
    <location>
        <begin position="1760"/>
        <end position="1853"/>
    </location>
</feature>
<dbReference type="PROSITE" id="PS50853">
    <property type="entry name" value="FN3"/>
    <property type="match status" value="14"/>
</dbReference>
<dbReference type="GO" id="GO:0003723">
    <property type="term" value="F:RNA binding"/>
    <property type="evidence" value="ECO:0007669"/>
    <property type="project" value="InterPro"/>
</dbReference>
<reference evidence="5 6" key="1">
    <citation type="submission" date="2016-10" db="EMBL/GenBank/DDBJ databases">
        <title>Silvanigrella aquatica sp. nov., isolated from a freshwater lake located in the Black Forest, Germany, description of Silvanigrellaceae fam. nov., Silvanigrellales ord. nov., reclassification of the order Bdellovibrionales in the class Oligoflexia, reclassification of the families Bacteriovoracaceae and Halobacteriovoraceae in the new order Bacteriovoracales ord. nov., and reclassification of the family Pseudobacteriovoracaceae in the order Oligoflexiales.</title>
        <authorList>
            <person name="Hahn M.W."/>
            <person name="Schmidt J."/>
            <person name="Koll U."/>
            <person name="Rohde M."/>
            <person name="Verbag S."/>
            <person name="Pitt A."/>
            <person name="Nakai R."/>
            <person name="Naganuma T."/>
            <person name="Lang E."/>
        </authorList>
    </citation>
    <scope>NUCLEOTIDE SEQUENCE [LARGE SCALE GENOMIC DNA]</scope>
    <source>
        <strain evidence="5 6">MWH-Nonnen-W8red</strain>
    </source>
</reference>
<dbReference type="SUPFAM" id="SSF63825">
    <property type="entry name" value="YWTD domain"/>
    <property type="match status" value="1"/>
</dbReference>
<dbReference type="OrthoDB" id="5395031at2"/>
<dbReference type="STRING" id="1915309.AXG55_11625"/>
<name>A0A1L4D2V5_9BACT</name>
<feature type="domain" description="Fibronectin type-III" evidence="4">
    <location>
        <begin position="907"/>
        <end position="998"/>
    </location>
</feature>
<feature type="domain" description="Fibronectin type-III" evidence="4">
    <location>
        <begin position="2724"/>
        <end position="2828"/>
    </location>
</feature>
<feature type="domain" description="Fibronectin type-III" evidence="4">
    <location>
        <begin position="1952"/>
        <end position="2046"/>
    </location>
</feature>
<dbReference type="InterPro" id="IPR050964">
    <property type="entry name" value="Striated_Muscle_Regulatory"/>
</dbReference>
<keyword evidence="2" id="KW-0472">Membrane</keyword>
<keyword evidence="2" id="KW-0812">Transmembrane</keyword>
<keyword evidence="1" id="KW-0677">Repeat</keyword>
<accession>A0A1L4D2V5</accession>
<sequence length="3569" mass="377395">MLLIIKMLKKYLFIIFLNILIISCNFNPFSGLPPYTVGGGDFSIKAGLAENNGVNIIWGISDQSDSYSVIYGTSRGNYNNKAINCTSITVNKCEISNLINDVTYFIRVVATNKFGSIKSLNELTVTASPLKITSSQEGAVRISWNNIGCGLGNTNYTLQYGTSPTELTNSISNLRESYLLKELNNGTTYYFQIIAVNPAGNESSEVISVPIYNPPSAPIWSALPTVNSSGITLNWNASVGSGNIKYFLIRSLKSIYDSSYDLDVDFAIVEECFDISELSCTDNAVNLVPANLYYYLLIAENEGGFSLLSTEQSATTFPAIPNSLKLKSVASSSNLLSWNSLYGNADITFNIYSSVLTPVQIIAGNKIGSSSSTNILPNLNYLDSSVFLENQLYYYSVTATDISGTSLSSTEQSIPSALLTAPSSLSASSVLSNSLSLNWILSVGNAPLNFKVYRSLTGTSDSWEEPIDLDSSLSYFDSSLLENTNYYYKVGAINARANAAEQISSVFNTVTALKTAPTLNNPINTTYNSINFQWNSLPNNGTVTYNLYRSTTGLPNSWGAYIYTTTSELNYLDNIGLLENTNYYYMLTANNNAIGATALSSNIVSVTTGINTIPTFNAATNVTSSAITLNWNSLPNNGSVIYNLYRSTSGNLGTWGDPIYSGPLVSYTDNNNEKGLSENTNYFYYIAASNNLSGKSDVNSAILQVTSALQTIPSFISSATNVTSSSVTLNWNAAPNNGTVTYKLYRSLTGLLGSWGNAINVTTSALTYTDNVGLIENNNYYYMLTETNSSPSALALSSDVFPITTDLLTVPSFILPITNITNNSATISWNAAINNGIVNYYLYRSNTGIAESWSGPINTLTTATTFGDSGLIENTIYYYMISASNNSSKSKTIDSLSASMTTALLTAPTLYASAVSTNSVTLQWNASNGNGAVNYNIYRSTSLPVGTSSGAICSNVIINSCTDNSVIPSEVYYYLITATNAVNTVTESSPFIVTTLPNNPTVLNAVASDGTVVLTWPQSSGAGSPSLITYLVQRSRSLVGGYQNVSGCDNISNSSLTCTDIVPVVDGNPYYYKVTALTAGNISSTPSPVTAVVPITKISSISVISAVSSITLSWSGAVGASSFAVYSSLSAAGSSPSNGGTNTGCTSSPCVFSASLGQIYYYTIVANNSGVNSSASTTSNEYSAEVHVTPIKTVKAQTNQVYLEWTSVANATNYTIYYSSTPGTAISGGVIGCNANLVLSCTVAGLTNGQTYYFAIVITKSVGGIYNGTEELAVPLGNFDIISLSSTNLTTASINWSSSLGATSYDISYGTSSGVYTITLPTVSSSVTLPYSFSGLTAGNLYYVMVIAKNAYGSVIANSEKQLLMRAGIPTGLSISSVTSTAASLLWNVLNGNPNVTYNIYRSTINSSPFVANPSTAVCNILSTNSPNNVCNDSLITENTNYYYVITSSNLVGESSRSSTVSTTTALATAPSFSTTTNITPTSMTLNWNSAPNNGTVIYRLYRSSSSSSGPWIGPINVPSSALTFSDLGLTENTNYYYKVTALNNAPNAIALDSSVLSISTALSTIPTFIEPATNVTSNSITLNWNSAPHNGSMIYSLYRSTSGTTGPWEGPINVPSSSKTFTDTNLFENQIYYYRVSARNSLSGASDIFSAATEVTTAIITIPKFISSASNITANSLKLNWNILPNNGKVTYILYRSLTGILGSFGSPIFEKDSVTSYLDLNVSENTNYYYQLTVINEAPNSSPIYSSIFQVTTDIATSPGSISVTNVTSSSLNISWSSVPSNGLVTYNLYRSTTGADDSWGTAINKNKSTSFYSDSSLSENTNYYYMVSATNNSGVTNFKSSSYLVTTAISTLPTFITSATSVSATSVQLSWNKLPNNGKVTYNLYRSTSGSNGTWGSSIIVPSSATAFLDTGLNENTIYYYSLTAINNAPGASAIYSAVYSITTDLQSIPTFNSATNISANSLTLNWNSYSNNGNVTYKLYRSTTGDDDSWGAPINKLFTATTYTDNGLNENTIYYYMVTASNSSTTSTPKNSLPQSNTTALTNSTNLTNISISTTTASFKWNSVLGNASVNYSLYRSLSLPVSTSGGAICSNISIKNCTDNTMVSSTLYYYVVTASNSQNTVTSKPINVTTLPLAPTAPIASAVDASVSLTWASSVGSGIAATTTYLVQRSRTIGSGYQDVNGCTNVSDVSRSCVDIVPTVDGAPYYYKVTAMTSGGNSLTDSPATAVTPIVPITFVSTTTSSTNINLTWSGAAGGTTFKVYSSISAGGSVPALGTLTPCSSSPCNFVVGTLGQTIYYTIIALNSGINASAFTQSAEVSATPLNSFSPKVTAQNSQISLNWNSIANATDYKIYYSTTSGQAINGNVIGCDAFLATSCVISGLTNGQTYYFALSVTRSIGGTLISSEESGIPIGSFSITNIVANSNSANVIWSLSAGASNYDVTYGTLSGTYIKTVNVISTGAATQSTSIISLTAGTNYYFMVRAKNTNGIVNANAEYSIITTPVAPENFSILGVGSDFAILQWDNNLINLGITYDVYRSTKSGFNITDNDVVFACSYYVTSSTPFQLSCNDNASPNLIENTKYYYKIIAVTDAVGNNESVSSSASNQISVTTKFNPTDNYSLSVSNLTDTSLTLSWKFNVGSDFISYSVYQSDSPLATSTGTVINCSPAISPSLPSVTNICNVSGLNANQKYYFAVKASNNAPASSNSISSSDLSIITNFPSNGSLIISQSNNTTGTSVTLRWALNIGFANVNYSIYQSGTLITPSCSSPSPLTSISPSTTVTCSITGLTENTSYDFKVVATNGNDTITSNILTVITIPVTAPTGLTASISSVTAIGLNWDAYSKGSAAFSYYVYASTNPVFADSNAFLFCNNISITSCSNTQVSGINLSVGTIYYFILVVKNASGKSIASNYLPAISISFSPPINSIAPTLNGVGLSSSGIITTSGNVLTANQGSWSNATSCVNQWNINNALISNTSTTYTTQSSDLCRVVSYCVSCQNLLGTTTSCSSGTASSNGINITNILSSYASRVQTVSGNTLTAAGQTQIQGFLNNLITNNVPFPDVIYAMRNHQNAGTGTTLFELFCDSHNATLSSSTFTWDSKGILGDSTKSTVAPYYGIAVSPTIFSTSLPSTQIAVSKTPILNPTATQNGVFGYTMVSGSATGYGLGYGASNSILDQISGNYNLSYADAFQGKFNFVGRSLNGSMVDIKINSLTNSYANSNLGGGAFVIGNYTYASPNSSSQINGYIPFAAAYSSRALPLAQMETLRQAYNSSLGQAMPFNLYIASFSSNSYRLCPVDVISGACSFNPASTGSGFNGPHHIIFNKGFAYIVNYFSVNASVCRVSVVDGSLSNCTNIAIDLDRALGIGLSIYGGYAYYGRTNSTKNTTNVIVCNVSDSTGALSGCTDSGDKEFISPVGSAAYNNYLYVANNGGSTIRYCSINSTNGKLISCNNTGELLIKPRGISFFNNYAYISNLGNSNGNGYIVYCKVNLANGTLTDCATTGVGIAFRNPDQMTFNKEGVVYIDDFGYESVIQCNVNSNGTLTDCKLPTPGYGIFGLRGVGIY</sequence>
<dbReference type="Proteomes" id="UP000184731">
    <property type="component" value="Chromosome"/>
</dbReference>
<feature type="domain" description="Fibronectin type-III" evidence="4">
    <location>
        <begin position="126"/>
        <end position="216"/>
    </location>
</feature>
<dbReference type="KEGG" id="saqi:AXG55_11625"/>
<dbReference type="Pfam" id="PF00041">
    <property type="entry name" value="fn3"/>
    <property type="match status" value="2"/>
</dbReference>
<evidence type="ECO:0000259" key="4">
    <source>
        <dbReference type="PROSITE" id="PS50853"/>
    </source>
</evidence>
<dbReference type="SUPFAM" id="SSF49265">
    <property type="entry name" value="Fibronectin type III"/>
    <property type="match status" value="15"/>
</dbReference>
<feature type="domain" description="Fibronectin type-III" evidence="4">
    <location>
        <begin position="2415"/>
        <end position="2509"/>
    </location>
</feature>
<feature type="domain" description="Fibronectin type-III" evidence="4">
    <location>
        <begin position="1566"/>
        <end position="1665"/>
    </location>
</feature>
<dbReference type="EMBL" id="CP017834">
    <property type="protein sequence ID" value="APJ04522.1"/>
    <property type="molecule type" value="Genomic_DNA"/>
</dbReference>
<dbReference type="RefSeq" id="WP_148698268.1">
    <property type="nucleotide sequence ID" value="NZ_CP017834.1"/>
</dbReference>
<dbReference type="InterPro" id="IPR003961">
    <property type="entry name" value="FN3_dom"/>
</dbReference>
<dbReference type="PANTHER" id="PTHR13817:SF166">
    <property type="entry name" value="NEURONAL IGCAM-RELATED"/>
    <property type="match status" value="1"/>
</dbReference>
<gene>
    <name evidence="5" type="ORF">AXG55_11625</name>
</gene>
<proteinExistence type="predicted"/>
<feature type="domain" description="Fibronectin type-III" evidence="4">
    <location>
        <begin position="1369"/>
        <end position="1468"/>
    </location>
</feature>
<dbReference type="InterPro" id="IPR036116">
    <property type="entry name" value="FN3_sf"/>
</dbReference>
<feature type="transmembrane region" description="Helical" evidence="2">
    <location>
        <begin position="12"/>
        <end position="29"/>
    </location>
</feature>
<feature type="domain" description="Fibronectin type-III" evidence="4">
    <location>
        <begin position="712"/>
        <end position="808"/>
    </location>
</feature>
<dbReference type="GO" id="GO:0004000">
    <property type="term" value="F:adenosine deaminase activity"/>
    <property type="evidence" value="ECO:0007669"/>
    <property type="project" value="InterPro"/>
</dbReference>
<organism evidence="5 6">
    <name type="scientific">Silvanigrella aquatica</name>
    <dbReference type="NCBI Taxonomy" id="1915309"/>
    <lineage>
        <taxon>Bacteria</taxon>
        <taxon>Pseudomonadati</taxon>
        <taxon>Bdellovibrionota</taxon>
        <taxon>Oligoflexia</taxon>
        <taxon>Silvanigrellales</taxon>
        <taxon>Silvanigrellaceae</taxon>
        <taxon>Silvanigrella</taxon>
    </lineage>
</organism>
<feature type="domain" description="Fibronectin type-III" evidence="4">
    <location>
        <begin position="810"/>
        <end position="904"/>
    </location>
</feature>
<evidence type="ECO:0000313" key="6">
    <source>
        <dbReference type="Proteomes" id="UP000184731"/>
    </source>
</evidence>
<dbReference type="InterPro" id="IPR013783">
    <property type="entry name" value="Ig-like_fold"/>
</dbReference>